<protein>
    <recommendedName>
        <fullName evidence="2">DUF7745 domain-containing protein</fullName>
    </recommendedName>
</protein>
<proteinExistence type="predicted"/>
<dbReference type="Proteomes" id="UP000593575">
    <property type="component" value="Unassembled WGS sequence"/>
</dbReference>
<accession>A0A7J9J1M2</accession>
<reference evidence="3 4" key="1">
    <citation type="journal article" date="2019" name="Genome Biol. Evol.">
        <title>Insights into the evolution of the New World diploid cottons (Gossypium, subgenus Houzingenia) based on genome sequencing.</title>
        <authorList>
            <person name="Grover C.E."/>
            <person name="Arick M.A. 2nd"/>
            <person name="Thrash A."/>
            <person name="Conover J.L."/>
            <person name="Sanders W.S."/>
            <person name="Peterson D.G."/>
            <person name="Frelichowski J.E."/>
            <person name="Scheffler J.A."/>
            <person name="Scheffler B.E."/>
            <person name="Wendel J.F."/>
        </authorList>
    </citation>
    <scope>NUCLEOTIDE SEQUENCE [LARGE SCALE GENOMIC DNA]</scope>
    <source>
        <strain evidence="3">6</strain>
        <tissue evidence="3">Leaf</tissue>
    </source>
</reference>
<evidence type="ECO:0000259" key="2">
    <source>
        <dbReference type="Pfam" id="PF24924"/>
    </source>
</evidence>
<keyword evidence="1" id="KW-0472">Membrane</keyword>
<name>A0A7J9J1M2_9ROSI</name>
<comment type="caution">
    <text evidence="3">The sequence shown here is derived from an EMBL/GenBank/DDBJ whole genome shotgun (WGS) entry which is preliminary data.</text>
</comment>
<dbReference type="Pfam" id="PF24924">
    <property type="entry name" value="DUF7745"/>
    <property type="match status" value="1"/>
</dbReference>
<keyword evidence="1" id="KW-0812">Transmembrane</keyword>
<dbReference type="AlphaFoldDB" id="A0A7J9J1M2"/>
<keyword evidence="1" id="KW-1133">Transmembrane helix</keyword>
<dbReference type="EMBL" id="JABFAE010000005">
    <property type="protein sequence ID" value="MBA0828269.1"/>
    <property type="molecule type" value="Genomic_DNA"/>
</dbReference>
<dbReference type="PANTHER" id="PTHR48200:SF1">
    <property type="entry name" value="AMINOTRANSFERASE-LIKE PLANT MOBILE DOMAIN-CONTAINING PROTEIN"/>
    <property type="match status" value="1"/>
</dbReference>
<dbReference type="InterPro" id="IPR056647">
    <property type="entry name" value="DUF7745"/>
</dbReference>
<sequence length="158" mass="18624">MGKASGDRHLSLFAFAVYELIVFTKALGYVSVKLADFLFQTKKGVNPAPAVLVETIISLNFIRRKRDELFLGCGQLLFVWMKSHFRWCLYKRSHQVFVPSTRPIKKFLESEWPPNQLIEEFRGWRWIRVCGLMNSRKRENKSKLEGGWIMRKLLKLRC</sequence>
<keyword evidence="4" id="KW-1185">Reference proteome</keyword>
<evidence type="ECO:0000313" key="4">
    <source>
        <dbReference type="Proteomes" id="UP000593575"/>
    </source>
</evidence>
<feature type="transmembrane region" description="Helical" evidence="1">
    <location>
        <begin position="12"/>
        <end position="32"/>
    </location>
</feature>
<feature type="domain" description="DUF7745" evidence="2">
    <location>
        <begin position="11"/>
        <end position="85"/>
    </location>
</feature>
<gene>
    <name evidence="3" type="ORF">Goarm_012968</name>
</gene>
<evidence type="ECO:0000256" key="1">
    <source>
        <dbReference type="SAM" id="Phobius"/>
    </source>
</evidence>
<evidence type="ECO:0000313" key="3">
    <source>
        <dbReference type="EMBL" id="MBA0828269.1"/>
    </source>
</evidence>
<dbReference type="PANTHER" id="PTHR48200">
    <property type="entry name" value="PROTEIN, PUTATIVE-RELATED"/>
    <property type="match status" value="1"/>
</dbReference>
<organism evidence="3 4">
    <name type="scientific">Gossypium armourianum</name>
    <dbReference type="NCBI Taxonomy" id="34283"/>
    <lineage>
        <taxon>Eukaryota</taxon>
        <taxon>Viridiplantae</taxon>
        <taxon>Streptophyta</taxon>
        <taxon>Embryophyta</taxon>
        <taxon>Tracheophyta</taxon>
        <taxon>Spermatophyta</taxon>
        <taxon>Magnoliopsida</taxon>
        <taxon>eudicotyledons</taxon>
        <taxon>Gunneridae</taxon>
        <taxon>Pentapetalae</taxon>
        <taxon>rosids</taxon>
        <taxon>malvids</taxon>
        <taxon>Malvales</taxon>
        <taxon>Malvaceae</taxon>
        <taxon>Malvoideae</taxon>
        <taxon>Gossypium</taxon>
    </lineage>
</organism>